<reference evidence="1 2" key="1">
    <citation type="submission" date="2024-04" db="EMBL/GenBank/DDBJ databases">
        <title>The reference genome of an endangered Asteraceae, Deinandra increscens subsp. villosa, native to the Central Coast of California.</title>
        <authorList>
            <person name="Guilliams M."/>
            <person name="Hasenstab-Lehman K."/>
            <person name="Meyer R."/>
            <person name="Mcevoy S."/>
        </authorList>
    </citation>
    <scope>NUCLEOTIDE SEQUENCE [LARGE SCALE GENOMIC DNA]</scope>
    <source>
        <tissue evidence="1">Leaf</tissue>
    </source>
</reference>
<evidence type="ECO:0000313" key="2">
    <source>
        <dbReference type="Proteomes" id="UP001408789"/>
    </source>
</evidence>
<name>A0AAP0GPN3_9ASTR</name>
<proteinExistence type="predicted"/>
<evidence type="ECO:0000313" key="1">
    <source>
        <dbReference type="EMBL" id="KAK9058303.1"/>
    </source>
</evidence>
<comment type="caution">
    <text evidence="1">The sequence shown here is derived from an EMBL/GenBank/DDBJ whole genome shotgun (WGS) entry which is preliminary data.</text>
</comment>
<dbReference type="AlphaFoldDB" id="A0AAP0GPN3"/>
<dbReference type="Proteomes" id="UP001408789">
    <property type="component" value="Unassembled WGS sequence"/>
</dbReference>
<accession>A0AAP0GPN3</accession>
<organism evidence="1 2">
    <name type="scientific">Deinandra increscens subsp. villosa</name>
    <dbReference type="NCBI Taxonomy" id="3103831"/>
    <lineage>
        <taxon>Eukaryota</taxon>
        <taxon>Viridiplantae</taxon>
        <taxon>Streptophyta</taxon>
        <taxon>Embryophyta</taxon>
        <taxon>Tracheophyta</taxon>
        <taxon>Spermatophyta</taxon>
        <taxon>Magnoliopsida</taxon>
        <taxon>eudicotyledons</taxon>
        <taxon>Gunneridae</taxon>
        <taxon>Pentapetalae</taxon>
        <taxon>asterids</taxon>
        <taxon>campanulids</taxon>
        <taxon>Asterales</taxon>
        <taxon>Asteraceae</taxon>
        <taxon>Asteroideae</taxon>
        <taxon>Heliantheae alliance</taxon>
        <taxon>Madieae</taxon>
        <taxon>Madiinae</taxon>
        <taxon>Deinandra</taxon>
    </lineage>
</organism>
<dbReference type="EMBL" id="JBCNJP010000023">
    <property type="protein sequence ID" value="KAK9058303.1"/>
    <property type="molecule type" value="Genomic_DNA"/>
</dbReference>
<gene>
    <name evidence="1" type="ORF">SSX86_023144</name>
</gene>
<protein>
    <submittedName>
        <fullName evidence="1">Uncharacterized protein</fullName>
    </submittedName>
</protein>
<keyword evidence="2" id="KW-1185">Reference proteome</keyword>
<sequence>MKHWFYPMEKYTNPLIISGDESQSETEAKDIPAILLPFMGTRIIYPPRTKLSTYTPCALMMDYILHQINSNLVDNFYFNRITPDFHPYILRLYYGIIFWIQCLRAGSSVSALRPYDPQFLSRFLNAFPPESLPVVGPLVPLFKTLCSSQPEFSTYGKVYPILPTAPGPEQRSSFSRDAVDWHILPNVPGIIALLEHLNSVINAEKPMYPKIGTHIPVAANTDQDTVFGHHTFDASDKRTARDSWSLVSSGLQYPCEAHAKLNEAFSKRYEGFDFPVTYANDNLASIDSFLSMDRSLAWFSQVKSVAASSAAFFQGSETLADCEPYGGVVSNQIVVQLQAPGSMVTVPTCSADKNALFPFAFRLCSTARRLPPLSEAMAAMAQTNVEMFGTHPYLSRLGAKTREGDFWDVRPVEKSMIDRASHLSLYHIINTMMRTKRRHENVK</sequence>